<sequence length="800" mass="92940">MKNIVVVFVLGNIALLWNVCHTQANLTENYEHQLKEQTSNQLWNKNSSEQSQVINKECTDCNRKNIFINELNIFSPKKIENLGSWISDLTESLVKKAEEIIETTNQTISYDPKDELAGKDKQNILHKPEVKQDMEKEEKYKLNFRHHRAQMMQKYMDTTVDPCQDFYTFACGNWPMVKPIPWNTYHYNIFDFAKGTIVDQMKKLLEQPISDNEPKSFTKAKNYYKSCVNRETIESRGSKPLLTLLDSLGGWPLISNNWNGTNFDWISLAGKLSRYTNEALIAFSVSSVNESQLEINIDKPRIAFPTRYNHIWNNNSNDMQTYMNFIKEIATLLGANKDKITEAVKDVINFEMNISRIILPKDGLLDKTKSLSLDEINQSFPKLDLKRYISTVFNLTDDSNEQVVIHSVYYFTELGKILEDTEASTIANYLLWNVVERWVVHLDQKFKNVYKQFHSQLPVNVSKMNCFKEVRNGMKSVVDEMFLNTHFNEFIQNDTTIIRKSIQESFKEAVSNVKWLNQPAKNTVKEKIDALKFRIKFLDNRRTTEELDNLFMHVTIDPATYFENFIAITMYDVQITKSQIALSKKEIQSNGDITEVGTSFIPNENEIVATVGIFQPPFYHKYFPQCLNYGGFGGVISHEMLLGFDYYEVMHYNGNLATRLTEESYMKVYERATCVTEQYLSERDYEKYEGYQVEAKNIADSEGIKHAYAAYKKWLNVYGDSDEKLPGMNYTSGQLLFLNFAQMWCENINLDNIDEGTDRMLIVPGKFRVIGTLRNNQDFSKEFNCPLGSPMNPRKKCTVW</sequence>
<dbReference type="GO" id="GO:0046872">
    <property type="term" value="F:metal ion binding"/>
    <property type="evidence" value="ECO:0007669"/>
    <property type="project" value="UniProtKB-KW"/>
</dbReference>
<dbReference type="Pfam" id="PF05649">
    <property type="entry name" value="Peptidase_M13_N"/>
    <property type="match status" value="1"/>
</dbReference>
<evidence type="ECO:0000313" key="12">
    <source>
        <dbReference type="EnsemblMetazoa" id="XP_014239466.1"/>
    </source>
</evidence>
<dbReference type="SUPFAM" id="SSF55486">
    <property type="entry name" value="Metalloproteases ('zincins'), catalytic domain"/>
    <property type="match status" value="1"/>
</dbReference>
<evidence type="ECO:0000256" key="3">
    <source>
        <dbReference type="ARBA" id="ARBA00007357"/>
    </source>
</evidence>
<dbReference type="PANTHER" id="PTHR11733">
    <property type="entry name" value="ZINC METALLOPROTEASE FAMILY M13 NEPRILYSIN-RELATED"/>
    <property type="match status" value="1"/>
</dbReference>
<dbReference type="InterPro" id="IPR018497">
    <property type="entry name" value="Peptidase_M13_C"/>
</dbReference>
<comment type="subcellular location">
    <subcellularLocation>
        <location evidence="2">Cell membrane</location>
        <topology evidence="2">Single-pass type II membrane protein</topology>
    </subcellularLocation>
</comment>
<dbReference type="Gene3D" id="3.40.390.10">
    <property type="entry name" value="Collagenase (Catalytic Domain)"/>
    <property type="match status" value="1"/>
</dbReference>
<dbReference type="OrthoDB" id="6475849at2759"/>
<accession>A0A8I6R6G2</accession>
<feature type="signal peptide" evidence="9">
    <location>
        <begin position="1"/>
        <end position="24"/>
    </location>
</feature>
<reference evidence="12" key="1">
    <citation type="submission" date="2022-01" db="UniProtKB">
        <authorList>
            <consortium name="EnsemblMetazoa"/>
        </authorList>
    </citation>
    <scope>IDENTIFICATION</scope>
</reference>
<dbReference type="Gene3D" id="1.10.1380.10">
    <property type="entry name" value="Neutral endopeptidase , domain2"/>
    <property type="match status" value="1"/>
</dbReference>
<dbReference type="InterPro" id="IPR024079">
    <property type="entry name" value="MetalloPept_cat_dom_sf"/>
</dbReference>
<dbReference type="GeneID" id="106660924"/>
<dbReference type="PANTHER" id="PTHR11733:SF167">
    <property type="entry name" value="FI17812P1-RELATED"/>
    <property type="match status" value="1"/>
</dbReference>
<dbReference type="InterPro" id="IPR008753">
    <property type="entry name" value="Peptidase_M13_N"/>
</dbReference>
<evidence type="ECO:0000256" key="6">
    <source>
        <dbReference type="ARBA" id="ARBA00022801"/>
    </source>
</evidence>
<comment type="similarity">
    <text evidence="3">Belongs to the peptidase M13 family.</text>
</comment>
<evidence type="ECO:0000259" key="10">
    <source>
        <dbReference type="Pfam" id="PF01431"/>
    </source>
</evidence>
<dbReference type="PRINTS" id="PR00786">
    <property type="entry name" value="NEPRILYSIN"/>
</dbReference>
<feature type="chain" id="PRO_5035318459" description="Endothelin-converting enzyme" evidence="9">
    <location>
        <begin position="25"/>
        <end position="800"/>
    </location>
</feature>
<dbReference type="GO" id="GO:0004222">
    <property type="term" value="F:metalloendopeptidase activity"/>
    <property type="evidence" value="ECO:0007669"/>
    <property type="project" value="InterPro"/>
</dbReference>
<dbReference type="AlphaFoldDB" id="A0A8I6R6G2"/>
<evidence type="ECO:0000313" key="13">
    <source>
        <dbReference type="Proteomes" id="UP000494040"/>
    </source>
</evidence>
<comment type="cofactor">
    <cofactor evidence="1">
        <name>Zn(2+)</name>
        <dbReference type="ChEBI" id="CHEBI:29105"/>
    </cofactor>
</comment>
<dbReference type="RefSeq" id="XP_014239466.1">
    <property type="nucleotide sequence ID" value="XM_014383980.2"/>
</dbReference>
<dbReference type="CDD" id="cd08662">
    <property type="entry name" value="M13"/>
    <property type="match status" value="1"/>
</dbReference>
<dbReference type="GO" id="GO:0005886">
    <property type="term" value="C:plasma membrane"/>
    <property type="evidence" value="ECO:0007669"/>
    <property type="project" value="UniProtKB-SubCell"/>
</dbReference>
<feature type="domain" description="Peptidase M13 N-terminal" evidence="11">
    <location>
        <begin position="162"/>
        <end position="535"/>
    </location>
</feature>
<feature type="domain" description="Peptidase M13 C-terminal" evidence="10">
    <location>
        <begin position="600"/>
        <end position="799"/>
    </location>
</feature>
<keyword evidence="8" id="KW-0482">Metalloprotease</keyword>
<evidence type="ECO:0000256" key="9">
    <source>
        <dbReference type="SAM" id="SignalP"/>
    </source>
</evidence>
<organism evidence="12 13">
    <name type="scientific">Cimex lectularius</name>
    <name type="common">Bed bug</name>
    <name type="synonym">Acanthia lectularia</name>
    <dbReference type="NCBI Taxonomy" id="79782"/>
    <lineage>
        <taxon>Eukaryota</taxon>
        <taxon>Metazoa</taxon>
        <taxon>Ecdysozoa</taxon>
        <taxon>Arthropoda</taxon>
        <taxon>Hexapoda</taxon>
        <taxon>Insecta</taxon>
        <taxon>Pterygota</taxon>
        <taxon>Neoptera</taxon>
        <taxon>Paraneoptera</taxon>
        <taxon>Hemiptera</taxon>
        <taxon>Heteroptera</taxon>
        <taxon>Panheteroptera</taxon>
        <taxon>Cimicomorpha</taxon>
        <taxon>Cimicidae</taxon>
        <taxon>Cimex</taxon>
    </lineage>
</organism>
<dbReference type="InterPro" id="IPR042089">
    <property type="entry name" value="Peptidase_M13_dom_2"/>
</dbReference>
<evidence type="ECO:0000256" key="2">
    <source>
        <dbReference type="ARBA" id="ARBA00004401"/>
    </source>
</evidence>
<keyword evidence="9" id="KW-0732">Signal</keyword>
<dbReference type="GO" id="GO:0016485">
    <property type="term" value="P:protein processing"/>
    <property type="evidence" value="ECO:0007669"/>
    <property type="project" value="TreeGrafter"/>
</dbReference>
<evidence type="ECO:0008006" key="14">
    <source>
        <dbReference type="Google" id="ProtNLM"/>
    </source>
</evidence>
<proteinExistence type="inferred from homology"/>
<keyword evidence="5" id="KW-0479">Metal-binding</keyword>
<name>A0A8I6R6G2_CIMLE</name>
<dbReference type="Proteomes" id="UP000494040">
    <property type="component" value="Unassembled WGS sequence"/>
</dbReference>
<evidence type="ECO:0000259" key="11">
    <source>
        <dbReference type="Pfam" id="PF05649"/>
    </source>
</evidence>
<evidence type="ECO:0000256" key="7">
    <source>
        <dbReference type="ARBA" id="ARBA00022833"/>
    </source>
</evidence>
<keyword evidence="13" id="KW-1185">Reference proteome</keyword>
<dbReference type="KEGG" id="clec:106660924"/>
<dbReference type="InterPro" id="IPR000718">
    <property type="entry name" value="Peptidase_M13"/>
</dbReference>
<dbReference type="EnsemblMetazoa" id="XM_014383980.2">
    <property type="protein sequence ID" value="XP_014239466.1"/>
    <property type="gene ID" value="LOC106660924"/>
</dbReference>
<evidence type="ECO:0000256" key="4">
    <source>
        <dbReference type="ARBA" id="ARBA00022670"/>
    </source>
</evidence>
<dbReference type="PROSITE" id="PS51885">
    <property type="entry name" value="NEPRILYSIN"/>
    <property type="match status" value="1"/>
</dbReference>
<keyword evidence="7" id="KW-0862">Zinc</keyword>
<evidence type="ECO:0000256" key="1">
    <source>
        <dbReference type="ARBA" id="ARBA00001947"/>
    </source>
</evidence>
<protein>
    <recommendedName>
        <fullName evidence="14">Endothelin-converting enzyme</fullName>
    </recommendedName>
</protein>
<dbReference type="Pfam" id="PF01431">
    <property type="entry name" value="Peptidase_M13"/>
    <property type="match status" value="1"/>
</dbReference>
<evidence type="ECO:0000256" key="5">
    <source>
        <dbReference type="ARBA" id="ARBA00022723"/>
    </source>
</evidence>
<keyword evidence="6" id="KW-0378">Hydrolase</keyword>
<keyword evidence="4" id="KW-0645">Protease</keyword>
<dbReference type="OMA" id="VISHEML"/>
<evidence type="ECO:0000256" key="8">
    <source>
        <dbReference type="ARBA" id="ARBA00023049"/>
    </source>
</evidence>